<comment type="caution">
    <text evidence="2">The sequence shown here is derived from an EMBL/GenBank/DDBJ whole genome shotgun (WGS) entry which is preliminary data.</text>
</comment>
<dbReference type="SUPFAM" id="SSF49899">
    <property type="entry name" value="Concanavalin A-like lectins/glucanases"/>
    <property type="match status" value="1"/>
</dbReference>
<gene>
    <name evidence="2" type="ORF">PSU4_51500</name>
</gene>
<protein>
    <recommendedName>
        <fullName evidence="4">GH16 domain-containing protein</fullName>
    </recommendedName>
</protein>
<feature type="region of interest" description="Disordered" evidence="1">
    <location>
        <begin position="29"/>
        <end position="244"/>
    </location>
</feature>
<evidence type="ECO:0000256" key="1">
    <source>
        <dbReference type="SAM" id="MobiDB-lite"/>
    </source>
</evidence>
<dbReference type="Proteomes" id="UP000321685">
    <property type="component" value="Unassembled WGS sequence"/>
</dbReference>
<dbReference type="PRINTS" id="PR01217">
    <property type="entry name" value="PRICHEXTENSN"/>
</dbReference>
<proteinExistence type="predicted"/>
<name>A0A511DN00_9PSEU</name>
<feature type="compositionally biased region" description="Pro residues" evidence="1">
    <location>
        <begin position="98"/>
        <end position="133"/>
    </location>
</feature>
<dbReference type="Gene3D" id="2.60.120.200">
    <property type="match status" value="1"/>
</dbReference>
<evidence type="ECO:0008006" key="4">
    <source>
        <dbReference type="Google" id="ProtNLM"/>
    </source>
</evidence>
<feature type="compositionally biased region" description="Pro residues" evidence="1">
    <location>
        <begin position="73"/>
        <end position="84"/>
    </location>
</feature>
<evidence type="ECO:0000313" key="2">
    <source>
        <dbReference type="EMBL" id="GEL26196.1"/>
    </source>
</evidence>
<dbReference type="EMBL" id="BJVJ01000078">
    <property type="protein sequence ID" value="GEL26196.1"/>
    <property type="molecule type" value="Genomic_DNA"/>
</dbReference>
<reference evidence="2 3" key="1">
    <citation type="submission" date="2019-07" db="EMBL/GenBank/DDBJ databases">
        <title>Whole genome shotgun sequence of Pseudonocardia sulfidoxydans NBRC 16205.</title>
        <authorList>
            <person name="Hosoyama A."/>
            <person name="Uohara A."/>
            <person name="Ohji S."/>
            <person name="Ichikawa N."/>
        </authorList>
    </citation>
    <scope>NUCLEOTIDE SEQUENCE [LARGE SCALE GENOMIC DNA]</scope>
    <source>
        <strain evidence="2 3">NBRC 16205</strain>
    </source>
</reference>
<sequence length="407" mass="42809">MSAIDLVGLIQRAVSAGVTGVLLSVGHLAPAPVDPLPRAEDSRSALPWETAPWDGMPWDGTPWDTTQSGTPQPGTPQPGTPQPGTPSTDPLPAGPLQWDPPPADPPPGEPPIAEPPIAEPPPFDPPPGEPPIAEPLVAEPPRIEPPPADLPPVTPPVVRTPTAPPPADPLATGPRPRDPRPTDPPPTDPPPTDLRPTDPPPTDPPIVQARTPDPAPRKTTRPMPRTLPDTRAEPTRATTTTARDAPIRSEEFDTVPPARDLRSAGRTSVRDGVLTLSGAGASCWTGARTSGRWDVRMRVPAAAGAVLLAGADARAGEIRFADLDGTRASYVVRGVEGTTSGSTTVDTRGWHVWSVEWTPAAVVGLVDGKEWFRADNPAVRGPLFLCLQARGAATLQVDHVREYASRT</sequence>
<organism evidence="2 3">
    <name type="scientific">Pseudonocardia sulfidoxydans NBRC 16205</name>
    <dbReference type="NCBI Taxonomy" id="1223511"/>
    <lineage>
        <taxon>Bacteria</taxon>
        <taxon>Bacillati</taxon>
        <taxon>Actinomycetota</taxon>
        <taxon>Actinomycetes</taxon>
        <taxon>Pseudonocardiales</taxon>
        <taxon>Pseudonocardiaceae</taxon>
        <taxon>Pseudonocardia</taxon>
    </lineage>
</organism>
<dbReference type="RefSeq" id="WP_147113733.1">
    <property type="nucleotide sequence ID" value="NZ_BJVJ01000078.1"/>
</dbReference>
<evidence type="ECO:0000313" key="3">
    <source>
        <dbReference type="Proteomes" id="UP000321685"/>
    </source>
</evidence>
<keyword evidence="3" id="KW-1185">Reference proteome</keyword>
<feature type="compositionally biased region" description="Pro residues" evidence="1">
    <location>
        <begin position="143"/>
        <end position="155"/>
    </location>
</feature>
<feature type="compositionally biased region" description="Low complexity" evidence="1">
    <location>
        <begin position="235"/>
        <end position="244"/>
    </location>
</feature>
<feature type="compositionally biased region" description="Pro residues" evidence="1">
    <location>
        <begin position="182"/>
        <end position="204"/>
    </location>
</feature>
<dbReference type="InterPro" id="IPR013320">
    <property type="entry name" value="ConA-like_dom_sf"/>
</dbReference>
<dbReference type="OrthoDB" id="4455781at2"/>
<accession>A0A511DN00</accession>
<dbReference type="AlphaFoldDB" id="A0A511DN00"/>